<gene>
    <name evidence="4" type="ORF">BOKJ2_LOCUS1791</name>
</gene>
<reference evidence="4" key="1">
    <citation type="submission" date="2020-09" db="EMBL/GenBank/DDBJ databases">
        <authorList>
            <person name="Kikuchi T."/>
        </authorList>
    </citation>
    <scope>NUCLEOTIDE SEQUENCE</scope>
    <source>
        <strain evidence="4">SH1</strain>
    </source>
</reference>
<dbReference type="Proteomes" id="UP000614601">
    <property type="component" value="Unassembled WGS sequence"/>
</dbReference>
<dbReference type="InterPro" id="IPR029021">
    <property type="entry name" value="Prot-tyrosine_phosphatase-like"/>
</dbReference>
<feature type="domain" description="Tyrosine-protein phosphatase" evidence="2">
    <location>
        <begin position="65"/>
        <end position="327"/>
    </location>
</feature>
<dbReference type="PROSITE" id="PS50055">
    <property type="entry name" value="TYR_PHOSPHATASE_PTP"/>
    <property type="match status" value="1"/>
</dbReference>
<dbReference type="Pfam" id="PF00102">
    <property type="entry name" value="Y_phosphatase"/>
    <property type="match status" value="1"/>
</dbReference>
<dbReference type="Proteomes" id="UP000783686">
    <property type="component" value="Unassembled WGS sequence"/>
</dbReference>
<evidence type="ECO:0000259" key="3">
    <source>
        <dbReference type="PROSITE" id="PS50056"/>
    </source>
</evidence>
<accession>A0A811JUH6</accession>
<dbReference type="InterPro" id="IPR052782">
    <property type="entry name" value="Oocyte-zygote_transition_reg"/>
</dbReference>
<dbReference type="SMART" id="SM00194">
    <property type="entry name" value="PTPc"/>
    <property type="match status" value="1"/>
</dbReference>
<evidence type="ECO:0000313" key="5">
    <source>
        <dbReference type="Proteomes" id="UP000614601"/>
    </source>
</evidence>
<dbReference type="OrthoDB" id="8815311at2759"/>
<dbReference type="PRINTS" id="PR00700">
    <property type="entry name" value="PRTYPHPHTASE"/>
</dbReference>
<dbReference type="PROSITE" id="PS00383">
    <property type="entry name" value="TYR_PHOSPHATASE_1"/>
    <property type="match status" value="1"/>
</dbReference>
<dbReference type="SUPFAM" id="SSF52799">
    <property type="entry name" value="(Phosphotyrosine protein) phosphatases II"/>
    <property type="match status" value="1"/>
</dbReference>
<dbReference type="PANTHER" id="PTHR46163">
    <property type="entry name" value="TYROSINE-PROTEIN PHOSPHATASE-RELATED"/>
    <property type="match status" value="1"/>
</dbReference>
<dbReference type="Gene3D" id="3.90.190.10">
    <property type="entry name" value="Protein tyrosine phosphatase superfamily"/>
    <property type="match status" value="1"/>
</dbReference>
<name>A0A811JUH6_9BILA</name>
<keyword evidence="5" id="KW-1185">Reference proteome</keyword>
<dbReference type="InterPro" id="IPR000242">
    <property type="entry name" value="PTP_cat"/>
</dbReference>
<evidence type="ECO:0000313" key="4">
    <source>
        <dbReference type="EMBL" id="CAD5207107.1"/>
    </source>
</evidence>
<dbReference type="InterPro" id="IPR000387">
    <property type="entry name" value="Tyr_Pase_dom"/>
</dbReference>
<evidence type="ECO:0008006" key="6">
    <source>
        <dbReference type="Google" id="ProtNLM"/>
    </source>
</evidence>
<sequence length="354" mass="40615">MKKKDAKGGKSGKAPASKGAKSRIEKTKDEAPPPEKPKVAAFSADSKIYVKKWYNAILDRGVAALQAEFAEIKRYCPKDMDVKTFNANWEAGRCRYKDVPCQEAARVALKWPGLQYDFIHANYVPTPKSQKRYICTQGPLDSTVADFWRMVIQEETEQVIMLCNCIEKGMDKCAQYWPKDPNQTVQYDGDKITVTNLGNGPLPPDDHSVVRTNLMIKWKLEGKSNEREIRHYQWVDWPDRGVPAGLNSVFNLLSTVRGSEKPIVVHCSAGIGRTGSIVSIAYIMERFQMAQPCEDMAEIFREIRNFRPYSIQNEVQYLFVHRVILFYFAERNRTYDVNDPRYVKFVEEYNKAVA</sequence>
<organism evidence="4 5">
    <name type="scientific">Bursaphelenchus okinawaensis</name>
    <dbReference type="NCBI Taxonomy" id="465554"/>
    <lineage>
        <taxon>Eukaryota</taxon>
        <taxon>Metazoa</taxon>
        <taxon>Ecdysozoa</taxon>
        <taxon>Nematoda</taxon>
        <taxon>Chromadorea</taxon>
        <taxon>Rhabditida</taxon>
        <taxon>Tylenchina</taxon>
        <taxon>Tylenchomorpha</taxon>
        <taxon>Aphelenchoidea</taxon>
        <taxon>Aphelenchoididae</taxon>
        <taxon>Bursaphelenchus</taxon>
    </lineage>
</organism>
<feature type="compositionally biased region" description="Basic and acidic residues" evidence="1">
    <location>
        <begin position="22"/>
        <end position="38"/>
    </location>
</feature>
<dbReference type="GO" id="GO:0004725">
    <property type="term" value="F:protein tyrosine phosphatase activity"/>
    <property type="evidence" value="ECO:0007669"/>
    <property type="project" value="InterPro"/>
</dbReference>
<evidence type="ECO:0000259" key="2">
    <source>
        <dbReference type="PROSITE" id="PS50055"/>
    </source>
</evidence>
<dbReference type="PROSITE" id="PS50056">
    <property type="entry name" value="TYR_PHOSPHATASE_2"/>
    <property type="match status" value="1"/>
</dbReference>
<dbReference type="EMBL" id="CAJFDH010000001">
    <property type="protein sequence ID" value="CAD5207107.1"/>
    <property type="molecule type" value="Genomic_DNA"/>
</dbReference>
<protein>
    <recommendedName>
        <fullName evidence="6">Protein-tyrosine phosphatase</fullName>
    </recommendedName>
</protein>
<dbReference type="AlphaFoldDB" id="A0A811JUH6"/>
<feature type="domain" description="Tyrosine specific protein phosphatases" evidence="3">
    <location>
        <begin position="247"/>
        <end position="318"/>
    </location>
</feature>
<dbReference type="InterPro" id="IPR016130">
    <property type="entry name" value="Tyr_Pase_AS"/>
</dbReference>
<dbReference type="InterPro" id="IPR003595">
    <property type="entry name" value="Tyr_Pase_cat"/>
</dbReference>
<dbReference type="CDD" id="cd00047">
    <property type="entry name" value="PTPc"/>
    <property type="match status" value="1"/>
</dbReference>
<proteinExistence type="predicted"/>
<evidence type="ECO:0000256" key="1">
    <source>
        <dbReference type="SAM" id="MobiDB-lite"/>
    </source>
</evidence>
<feature type="region of interest" description="Disordered" evidence="1">
    <location>
        <begin position="1"/>
        <end position="38"/>
    </location>
</feature>
<dbReference type="SMART" id="SM00404">
    <property type="entry name" value="PTPc_motif"/>
    <property type="match status" value="1"/>
</dbReference>
<comment type="caution">
    <text evidence="4">The sequence shown here is derived from an EMBL/GenBank/DDBJ whole genome shotgun (WGS) entry which is preliminary data.</text>
</comment>
<dbReference type="EMBL" id="CAJFCW020000001">
    <property type="protein sequence ID" value="CAG9084365.1"/>
    <property type="molecule type" value="Genomic_DNA"/>
</dbReference>
<dbReference type="PANTHER" id="PTHR46163:SF8">
    <property type="entry name" value="PROTEIN-TYROSINE PHOSPHATASE"/>
    <property type="match status" value="1"/>
</dbReference>